<feature type="domain" description="Endonuclease/exonuclease/phosphatase" evidence="1">
    <location>
        <begin position="35"/>
        <end position="120"/>
    </location>
</feature>
<organism evidence="2 3">
    <name type="scientific">Polistes dominula</name>
    <name type="common">European paper wasp</name>
    <name type="synonym">Vespa dominula</name>
    <dbReference type="NCBI Taxonomy" id="743375"/>
    <lineage>
        <taxon>Eukaryota</taxon>
        <taxon>Metazoa</taxon>
        <taxon>Ecdysozoa</taxon>
        <taxon>Arthropoda</taxon>
        <taxon>Hexapoda</taxon>
        <taxon>Insecta</taxon>
        <taxon>Pterygota</taxon>
        <taxon>Neoptera</taxon>
        <taxon>Endopterygota</taxon>
        <taxon>Hymenoptera</taxon>
        <taxon>Apocrita</taxon>
        <taxon>Aculeata</taxon>
        <taxon>Vespoidea</taxon>
        <taxon>Vespidae</taxon>
        <taxon>Polistinae</taxon>
        <taxon>Polistini</taxon>
        <taxon>Polistes</taxon>
    </lineage>
</organism>
<dbReference type="InterPro" id="IPR005135">
    <property type="entry name" value="Endo/exonuclease/phosphatase"/>
</dbReference>
<dbReference type="Pfam" id="PF14529">
    <property type="entry name" value="Exo_endo_phos_2"/>
    <property type="match status" value="1"/>
</dbReference>
<protein>
    <submittedName>
        <fullName evidence="3">Uncharacterized protein LOC107073647</fullName>
    </submittedName>
</protein>
<gene>
    <name evidence="3" type="primary">LOC107073647</name>
</gene>
<name>A0ABM1JBI9_POLDO</name>
<dbReference type="RefSeq" id="XP_015189827.1">
    <property type="nucleotide sequence ID" value="XM_015334341.1"/>
</dbReference>
<sequence length="136" mass="15680">MIAGVRKDLEIVKAEAGKEGMIQLEIRMAEEEIWHIIIVYNREGEKEKLREVEECIERNEGKRLLIMGDFNARISDKGGTCWMGEEEKRKSKDRVINAQGYELLKMVAEYSLGILNRSKKNDEKGEWTFVSKIGSS</sequence>
<evidence type="ECO:0000259" key="1">
    <source>
        <dbReference type="Pfam" id="PF14529"/>
    </source>
</evidence>
<keyword evidence="2" id="KW-1185">Reference proteome</keyword>
<dbReference type="InterPro" id="IPR036691">
    <property type="entry name" value="Endo/exonu/phosph_ase_sf"/>
</dbReference>
<evidence type="ECO:0000313" key="2">
    <source>
        <dbReference type="Proteomes" id="UP000694924"/>
    </source>
</evidence>
<dbReference type="GeneID" id="107073647"/>
<reference evidence="3" key="1">
    <citation type="submission" date="2025-08" db="UniProtKB">
        <authorList>
            <consortium name="RefSeq"/>
        </authorList>
    </citation>
    <scope>IDENTIFICATION</scope>
    <source>
        <tissue evidence="3">Whole body</tissue>
    </source>
</reference>
<proteinExistence type="predicted"/>
<feature type="non-terminal residue" evidence="3">
    <location>
        <position position="136"/>
    </location>
</feature>
<accession>A0ABM1JBI9</accession>
<dbReference type="SUPFAM" id="SSF56219">
    <property type="entry name" value="DNase I-like"/>
    <property type="match status" value="1"/>
</dbReference>
<dbReference type="Proteomes" id="UP000694924">
    <property type="component" value="Unplaced"/>
</dbReference>
<dbReference type="Gene3D" id="3.60.10.10">
    <property type="entry name" value="Endonuclease/exonuclease/phosphatase"/>
    <property type="match status" value="1"/>
</dbReference>
<evidence type="ECO:0000313" key="3">
    <source>
        <dbReference type="RefSeq" id="XP_015189827.1"/>
    </source>
</evidence>